<dbReference type="OrthoDB" id="1939344at2759"/>
<dbReference type="PANTHER" id="PTHR45973:SF8">
    <property type="entry name" value="LEUCINE-RICH REPEAT-CONTAINING PROTEIN 49"/>
    <property type="match status" value="1"/>
</dbReference>
<sequence>MNEAPFFKTFFGQLDSSDSESYGTPCIRIARELSASRALLGSFRLCTRSVHETPGSKMSDTNVTPTNGGVSARACLSLDQLHPPKKISCTTLKVDMIPIRHESRPTTHMSTSHSGYSDSVLSMVEGKSLLNRSTPIPELNLASVVTQSQANLNRQILYGTYLSNSTALRKSSAPASQTQAKYRIPFVASHTWNSNIGLGPLGELQLSDDPTVMRFESLQRNRITKIDHLYRLTQLVFLDLSHNQVGLISGLDQLHELRVLLLGQNHIRRIEGLEQQRNLEVLDLQRNGIQKIENIAHLSKLRVLNLAMNGVVFLNGLSGLISLTEVNLRQNNIVKIEPLSNLPRLSWIQLSFNNIERWSQISGLSKLPATAKVVLDGNPIVMDPSYRRLMPTQMALTPEVENSHQNSRVYRCARQTSHIISSQLPLGMVTTNTPGTEVYDVSQIHLRIPEVTNNVNDKHNVTGQNGAGGALTLQPVELEGLAAGDHHSKSASITKVTDLPANKGTNCVSAAVLSTESFQRIPSDTSRSDSPPTEPPTSTKPQSKSRKRTMTDESFLRSHSEICQISVIHWQVVDRTHIRFEAKLYNDDPEGSLLLTSAETTGFKNLGAALNDLAFAVKSADRLTPSNSYPTKATNLTQVTQISLYQITWNDFIGEIPQIRIIFPELKCLTIRSVGLKKLIDIVALTRLRRLESLIVDPGAKNPIVQQAGQFWRPFVIWSLKDALDLRHLDRVEVRSEQWEKFYAIYFP</sequence>
<organism evidence="6">
    <name type="scientific">Echinostoma caproni</name>
    <dbReference type="NCBI Taxonomy" id="27848"/>
    <lineage>
        <taxon>Eukaryota</taxon>
        <taxon>Metazoa</taxon>
        <taxon>Spiralia</taxon>
        <taxon>Lophotrochozoa</taxon>
        <taxon>Platyhelminthes</taxon>
        <taxon>Trematoda</taxon>
        <taxon>Digenea</taxon>
        <taxon>Plagiorchiida</taxon>
        <taxon>Echinostomata</taxon>
        <taxon>Echinostomatoidea</taxon>
        <taxon>Echinostomatidae</taxon>
        <taxon>Echinostoma</taxon>
    </lineage>
</organism>
<dbReference type="InterPro" id="IPR050576">
    <property type="entry name" value="Cilia_flagella_integrity"/>
</dbReference>
<dbReference type="SUPFAM" id="SSF52058">
    <property type="entry name" value="L domain-like"/>
    <property type="match status" value="1"/>
</dbReference>
<name>A0A183AMI7_9TREM</name>
<evidence type="ECO:0000256" key="3">
    <source>
        <dbReference type="SAM" id="MobiDB-lite"/>
    </source>
</evidence>
<dbReference type="InterPro" id="IPR001611">
    <property type="entry name" value="Leu-rich_rpt"/>
</dbReference>
<gene>
    <name evidence="4" type="ORF">ECPE_LOCUS8172</name>
</gene>
<feature type="region of interest" description="Disordered" evidence="3">
    <location>
        <begin position="518"/>
        <end position="553"/>
    </location>
</feature>
<dbReference type="PANTHER" id="PTHR45973">
    <property type="entry name" value="PROTEIN PHOSPHATASE 1 REGULATORY SUBUNIT SDS22-RELATED"/>
    <property type="match status" value="1"/>
</dbReference>
<evidence type="ECO:0000313" key="5">
    <source>
        <dbReference type="Proteomes" id="UP000272942"/>
    </source>
</evidence>
<dbReference type="EMBL" id="UZAN01045609">
    <property type="protein sequence ID" value="VDP82919.1"/>
    <property type="molecule type" value="Genomic_DNA"/>
</dbReference>
<evidence type="ECO:0000313" key="4">
    <source>
        <dbReference type="EMBL" id="VDP82919.1"/>
    </source>
</evidence>
<proteinExistence type="predicted"/>
<feature type="compositionally biased region" description="Low complexity" evidence="3">
    <location>
        <begin position="522"/>
        <end position="542"/>
    </location>
</feature>
<evidence type="ECO:0000313" key="6">
    <source>
        <dbReference type="WBParaSite" id="ECPE_0000819401-mRNA-1"/>
    </source>
</evidence>
<accession>A0A183AMI7</accession>
<keyword evidence="2" id="KW-0677">Repeat</keyword>
<keyword evidence="1" id="KW-0433">Leucine-rich repeat</keyword>
<protein>
    <submittedName>
        <fullName evidence="6">Leucine-rich repeat-containing protein 49</fullName>
    </submittedName>
</protein>
<dbReference type="PROSITE" id="PS51450">
    <property type="entry name" value="LRR"/>
    <property type="match status" value="4"/>
</dbReference>
<reference evidence="6" key="1">
    <citation type="submission" date="2016-06" db="UniProtKB">
        <authorList>
            <consortium name="WormBaseParasite"/>
        </authorList>
    </citation>
    <scope>IDENTIFICATION</scope>
</reference>
<reference evidence="4 5" key="2">
    <citation type="submission" date="2018-11" db="EMBL/GenBank/DDBJ databases">
        <authorList>
            <consortium name="Pathogen Informatics"/>
        </authorList>
    </citation>
    <scope>NUCLEOTIDE SEQUENCE [LARGE SCALE GENOMIC DNA]</scope>
    <source>
        <strain evidence="4 5">Egypt</strain>
    </source>
</reference>
<evidence type="ECO:0000256" key="1">
    <source>
        <dbReference type="ARBA" id="ARBA00022614"/>
    </source>
</evidence>
<dbReference type="InterPro" id="IPR032675">
    <property type="entry name" value="LRR_dom_sf"/>
</dbReference>
<dbReference type="AlphaFoldDB" id="A0A183AMI7"/>
<dbReference type="SMART" id="SM00365">
    <property type="entry name" value="LRR_SD22"/>
    <property type="match status" value="5"/>
</dbReference>
<evidence type="ECO:0000256" key="2">
    <source>
        <dbReference type="ARBA" id="ARBA00022737"/>
    </source>
</evidence>
<keyword evidence="5" id="KW-1185">Reference proteome</keyword>
<dbReference type="Proteomes" id="UP000272942">
    <property type="component" value="Unassembled WGS sequence"/>
</dbReference>
<dbReference type="WBParaSite" id="ECPE_0000819401-mRNA-1">
    <property type="protein sequence ID" value="ECPE_0000819401-mRNA-1"/>
    <property type="gene ID" value="ECPE_0000819401"/>
</dbReference>
<dbReference type="Gene3D" id="3.80.10.10">
    <property type="entry name" value="Ribonuclease Inhibitor"/>
    <property type="match status" value="2"/>
</dbReference>